<evidence type="ECO:0008006" key="4">
    <source>
        <dbReference type="Google" id="ProtNLM"/>
    </source>
</evidence>
<dbReference type="EMBL" id="JBBAXC010000004">
    <property type="protein sequence ID" value="MEI5906834.1"/>
    <property type="molecule type" value="Genomic_DNA"/>
</dbReference>
<keyword evidence="3" id="KW-1185">Reference proteome</keyword>
<protein>
    <recommendedName>
        <fullName evidence="4">Serine protease</fullName>
    </recommendedName>
</protein>
<sequence length="67" mass="8014">MGQPFTNNSFEDKKIECLQAEISLLQQNIKHLEQQLSEIQQSCRHVFKESYVMRKCVKCHFAESKYY</sequence>
<organism evidence="2 3">
    <name type="scientific">Bacillus spongiae</name>
    <dbReference type="NCBI Taxonomy" id="2683610"/>
    <lineage>
        <taxon>Bacteria</taxon>
        <taxon>Bacillati</taxon>
        <taxon>Bacillota</taxon>
        <taxon>Bacilli</taxon>
        <taxon>Bacillales</taxon>
        <taxon>Bacillaceae</taxon>
        <taxon>Bacillus</taxon>
    </lineage>
</organism>
<comment type="caution">
    <text evidence="2">The sequence shown here is derived from an EMBL/GenBank/DDBJ whole genome shotgun (WGS) entry which is preliminary data.</text>
</comment>
<evidence type="ECO:0000313" key="3">
    <source>
        <dbReference type="Proteomes" id="UP001312865"/>
    </source>
</evidence>
<keyword evidence="1" id="KW-0175">Coiled coil</keyword>
<dbReference type="Proteomes" id="UP001312865">
    <property type="component" value="Unassembled WGS sequence"/>
</dbReference>
<gene>
    <name evidence="2" type="ORF">WAK64_07145</name>
</gene>
<name>A0ABU8HBX6_9BACI</name>
<feature type="coiled-coil region" evidence="1">
    <location>
        <begin position="8"/>
        <end position="49"/>
    </location>
</feature>
<evidence type="ECO:0000256" key="1">
    <source>
        <dbReference type="SAM" id="Coils"/>
    </source>
</evidence>
<reference evidence="2 3" key="1">
    <citation type="journal article" date="2018" name="J. Microbiol.">
        <title>Bacillus spongiae sp. nov., isolated from sponge of Jeju Island.</title>
        <authorList>
            <person name="Lee G.E."/>
            <person name="Im W.T."/>
            <person name="Park J.S."/>
        </authorList>
    </citation>
    <scope>NUCLEOTIDE SEQUENCE [LARGE SCALE GENOMIC DNA]</scope>
    <source>
        <strain evidence="2 3">135PIL107-10</strain>
    </source>
</reference>
<accession>A0ABU8HBX6</accession>
<dbReference type="RefSeq" id="WP_336586260.1">
    <property type="nucleotide sequence ID" value="NZ_JBBAXC010000004.1"/>
</dbReference>
<proteinExistence type="predicted"/>
<evidence type="ECO:0000313" key="2">
    <source>
        <dbReference type="EMBL" id="MEI5906834.1"/>
    </source>
</evidence>